<evidence type="ECO:0000256" key="5">
    <source>
        <dbReference type="ARBA" id="ARBA00022692"/>
    </source>
</evidence>
<evidence type="ECO:0000256" key="8">
    <source>
        <dbReference type="SAM" id="Phobius"/>
    </source>
</evidence>
<name>A0A3B0CIA7_9BACL</name>
<comment type="similarity">
    <text evidence="2">Belongs to the binding-protein-dependent transport system permease family. FecCD subfamily.</text>
</comment>
<keyword evidence="4" id="KW-1003">Cell membrane</keyword>
<dbReference type="PANTHER" id="PTHR30472:SF23">
    <property type="entry name" value="IRON-UPTAKE SYSTEM PERMEASE PROTEIN FEUC"/>
    <property type="match status" value="1"/>
</dbReference>
<keyword evidence="5 8" id="KW-0812">Transmembrane</keyword>
<dbReference type="Proteomes" id="UP000282311">
    <property type="component" value="Unassembled WGS sequence"/>
</dbReference>
<dbReference type="AlphaFoldDB" id="A0A3B0CIA7"/>
<proteinExistence type="inferred from homology"/>
<feature type="transmembrane region" description="Helical" evidence="8">
    <location>
        <begin position="62"/>
        <end position="82"/>
    </location>
</feature>
<dbReference type="InterPro" id="IPR000522">
    <property type="entry name" value="ABC_transptr_permease_BtuC"/>
</dbReference>
<keyword evidence="3" id="KW-0813">Transport</keyword>
<evidence type="ECO:0000313" key="10">
    <source>
        <dbReference type="Proteomes" id="UP000282311"/>
    </source>
</evidence>
<evidence type="ECO:0000256" key="7">
    <source>
        <dbReference type="ARBA" id="ARBA00023136"/>
    </source>
</evidence>
<gene>
    <name evidence="9" type="ORF">D7M11_12285</name>
</gene>
<comment type="caution">
    <text evidence="9">The sequence shown here is derived from an EMBL/GenBank/DDBJ whole genome shotgun (WGS) entry which is preliminary data.</text>
</comment>
<evidence type="ECO:0000256" key="3">
    <source>
        <dbReference type="ARBA" id="ARBA00022448"/>
    </source>
</evidence>
<dbReference type="OrthoDB" id="9811721at2"/>
<feature type="transmembrane region" description="Helical" evidence="8">
    <location>
        <begin position="94"/>
        <end position="115"/>
    </location>
</feature>
<dbReference type="FunFam" id="1.10.3470.10:FF:000001">
    <property type="entry name" value="Vitamin B12 ABC transporter permease BtuC"/>
    <property type="match status" value="1"/>
</dbReference>
<dbReference type="GO" id="GO:0033214">
    <property type="term" value="P:siderophore-iron import into cell"/>
    <property type="evidence" value="ECO:0007669"/>
    <property type="project" value="TreeGrafter"/>
</dbReference>
<feature type="transmembrane region" description="Helical" evidence="8">
    <location>
        <begin position="289"/>
        <end position="311"/>
    </location>
</feature>
<keyword evidence="10" id="KW-1185">Reference proteome</keyword>
<dbReference type="GO" id="GO:0022857">
    <property type="term" value="F:transmembrane transporter activity"/>
    <property type="evidence" value="ECO:0007669"/>
    <property type="project" value="InterPro"/>
</dbReference>
<dbReference type="SUPFAM" id="SSF81345">
    <property type="entry name" value="ABC transporter involved in vitamin B12 uptake, BtuC"/>
    <property type="match status" value="1"/>
</dbReference>
<feature type="transmembrane region" description="Helical" evidence="8">
    <location>
        <begin position="158"/>
        <end position="180"/>
    </location>
</feature>
<dbReference type="RefSeq" id="WP_120747502.1">
    <property type="nucleotide sequence ID" value="NZ_RBAH01000007.1"/>
</dbReference>
<comment type="subcellular location">
    <subcellularLocation>
        <location evidence="1">Cell membrane</location>
        <topology evidence="1">Multi-pass membrane protein</topology>
    </subcellularLocation>
</comment>
<protein>
    <submittedName>
        <fullName evidence="9">Iron ABC transporter permease</fullName>
    </submittedName>
</protein>
<dbReference type="Pfam" id="PF01032">
    <property type="entry name" value="FecCD"/>
    <property type="match status" value="1"/>
</dbReference>
<feature type="transmembrane region" description="Helical" evidence="8">
    <location>
        <begin position="317"/>
        <end position="336"/>
    </location>
</feature>
<reference evidence="9 10" key="1">
    <citation type="journal article" date="2007" name="Int. J. Syst. Evol. Microbiol.">
        <title>Paenibacillus ginsengarvi sp. nov., isolated from soil from ginseng cultivation.</title>
        <authorList>
            <person name="Yoon M.H."/>
            <person name="Ten L.N."/>
            <person name="Im W.T."/>
        </authorList>
    </citation>
    <scope>NUCLEOTIDE SEQUENCE [LARGE SCALE GENOMIC DNA]</scope>
    <source>
        <strain evidence="9 10">KCTC 13059</strain>
    </source>
</reference>
<keyword evidence="6 8" id="KW-1133">Transmembrane helix</keyword>
<dbReference type="InterPro" id="IPR037294">
    <property type="entry name" value="ABC_BtuC-like"/>
</dbReference>
<feature type="transmembrane region" description="Helical" evidence="8">
    <location>
        <begin position="121"/>
        <end position="146"/>
    </location>
</feature>
<evidence type="ECO:0000256" key="1">
    <source>
        <dbReference type="ARBA" id="ARBA00004651"/>
    </source>
</evidence>
<evidence type="ECO:0000256" key="4">
    <source>
        <dbReference type="ARBA" id="ARBA00022475"/>
    </source>
</evidence>
<evidence type="ECO:0000313" key="9">
    <source>
        <dbReference type="EMBL" id="RKN84760.1"/>
    </source>
</evidence>
<evidence type="ECO:0000256" key="6">
    <source>
        <dbReference type="ARBA" id="ARBA00022989"/>
    </source>
</evidence>
<dbReference type="EMBL" id="RBAH01000007">
    <property type="protein sequence ID" value="RKN84760.1"/>
    <property type="molecule type" value="Genomic_DNA"/>
</dbReference>
<keyword evidence="7 8" id="KW-0472">Membrane</keyword>
<dbReference type="PANTHER" id="PTHR30472">
    <property type="entry name" value="FERRIC ENTEROBACTIN TRANSPORT SYSTEM PERMEASE PROTEIN"/>
    <property type="match status" value="1"/>
</dbReference>
<dbReference type="GO" id="GO:0005886">
    <property type="term" value="C:plasma membrane"/>
    <property type="evidence" value="ECO:0007669"/>
    <property type="project" value="UniProtKB-SubCell"/>
</dbReference>
<feature type="transmembrane region" description="Helical" evidence="8">
    <location>
        <begin position="200"/>
        <end position="219"/>
    </location>
</feature>
<evidence type="ECO:0000256" key="2">
    <source>
        <dbReference type="ARBA" id="ARBA00007935"/>
    </source>
</evidence>
<accession>A0A3B0CIA7</accession>
<dbReference type="Gene3D" id="1.10.3470.10">
    <property type="entry name" value="ABC transporter involved in vitamin B12 uptake, BtuC"/>
    <property type="match status" value="1"/>
</dbReference>
<organism evidence="9 10">
    <name type="scientific">Paenibacillus ginsengarvi</name>
    <dbReference type="NCBI Taxonomy" id="400777"/>
    <lineage>
        <taxon>Bacteria</taxon>
        <taxon>Bacillati</taxon>
        <taxon>Bacillota</taxon>
        <taxon>Bacilli</taxon>
        <taxon>Bacillales</taxon>
        <taxon>Paenibacillaceae</taxon>
        <taxon>Paenibacillus</taxon>
    </lineage>
</organism>
<feature type="transmembrane region" description="Helical" evidence="8">
    <location>
        <begin position="9"/>
        <end position="28"/>
    </location>
</feature>
<sequence length="342" mass="36680">MPNKSRRRLYTVLFAGLGLIVATLYISMSNGAFDMSVRDVFGTLLRIAPQKDLDLVIFEFRLPRIVIAILVGAGLGMAGAVIQGVTRNGLADPGILGINAGAGAAMVIFLFFFQGSVKAKGWAAVLAMPLFGLTGGLLAALLIFLFAWKNGKLDSQRLLLTGIAIGSGLGAVSLFLTLKMNAKDFEMATVWTSGSIYNANWKYIVSMLPWFVMFLPVMIRKSYILDLFQLDENSARSVGVSSGKEKTWLLVSSIGIVGACVSVSGGVGFIGLMAPHIARRLVGHSHLRLLPVCAIVGALLVMVSDLIGRTLVAPSEIPVGIVVAILGVPYFIYLLYRQKRKS</sequence>
<dbReference type="CDD" id="cd06550">
    <property type="entry name" value="TM_ABC_iron-siderophores_like"/>
    <property type="match status" value="1"/>
</dbReference>